<reference evidence="1 2" key="1">
    <citation type="journal article" date="2014" name="Int. J. Syst. Evol. Microbiol.">
        <title>Complete genome sequence of Corynebacterium casei LMG S-19264T (=DSM 44701T), isolated from a smear-ripened cheese.</title>
        <authorList>
            <consortium name="US DOE Joint Genome Institute (JGI-PGF)"/>
            <person name="Walter F."/>
            <person name="Albersmeier A."/>
            <person name="Kalinowski J."/>
            <person name="Ruckert C."/>
        </authorList>
    </citation>
    <scope>NUCLEOTIDE SEQUENCE [LARGE SCALE GENOMIC DNA]</scope>
    <source>
        <strain evidence="1 2">KCTC 12285</strain>
    </source>
</reference>
<organism evidence="1 2">
    <name type="scientific">Aquimarina muelleri</name>
    <dbReference type="NCBI Taxonomy" id="279356"/>
    <lineage>
        <taxon>Bacteria</taxon>
        <taxon>Pseudomonadati</taxon>
        <taxon>Bacteroidota</taxon>
        <taxon>Flavobacteriia</taxon>
        <taxon>Flavobacteriales</taxon>
        <taxon>Flavobacteriaceae</taxon>
        <taxon>Aquimarina</taxon>
    </lineage>
</organism>
<keyword evidence="2" id="KW-1185">Reference proteome</keyword>
<protein>
    <submittedName>
        <fullName evidence="1">Uncharacterized protein</fullName>
    </submittedName>
</protein>
<name>A0A918N4Q3_9FLAO</name>
<sequence length="73" mass="8203">MTKPPQINSYLRNPSKLGSARIMASSRIKMISFFIFSTAFPFARVFNTTTATIIISGANKYFRKKSNNTFIGC</sequence>
<comment type="caution">
    <text evidence="1">The sequence shown here is derived from an EMBL/GenBank/DDBJ whole genome shotgun (WGS) entry which is preliminary data.</text>
</comment>
<gene>
    <name evidence="1" type="ORF">GCM10007384_34810</name>
</gene>
<accession>A0A918N4Q3</accession>
<evidence type="ECO:0000313" key="1">
    <source>
        <dbReference type="EMBL" id="GGX30735.1"/>
    </source>
</evidence>
<dbReference type="EMBL" id="BMWS01000030">
    <property type="protein sequence ID" value="GGX30735.1"/>
    <property type="molecule type" value="Genomic_DNA"/>
</dbReference>
<dbReference type="AlphaFoldDB" id="A0A918N4Q3"/>
<evidence type="ECO:0000313" key="2">
    <source>
        <dbReference type="Proteomes" id="UP000601108"/>
    </source>
</evidence>
<dbReference type="Proteomes" id="UP000601108">
    <property type="component" value="Unassembled WGS sequence"/>
</dbReference>
<proteinExistence type="predicted"/>